<dbReference type="PATRIC" id="fig|1385369.3.peg.5917"/>
<evidence type="ECO:0000256" key="3">
    <source>
        <dbReference type="ARBA" id="ARBA00022679"/>
    </source>
</evidence>
<keyword evidence="5" id="KW-1185">Reference proteome</keyword>
<protein>
    <recommendedName>
        <fullName evidence="6">Glycosyltransferase</fullName>
    </recommendedName>
</protein>
<name>W9H031_9PROT</name>
<dbReference type="OrthoDB" id="8404680at2"/>
<evidence type="ECO:0000256" key="1">
    <source>
        <dbReference type="ARBA" id="ARBA00006739"/>
    </source>
</evidence>
<evidence type="ECO:0000313" key="5">
    <source>
        <dbReference type="Proteomes" id="UP000019486"/>
    </source>
</evidence>
<proteinExistence type="inferred from homology"/>
<evidence type="ECO:0000313" key="4">
    <source>
        <dbReference type="EMBL" id="EWY37098.1"/>
    </source>
</evidence>
<dbReference type="EMBL" id="AVFL01000031">
    <property type="protein sequence ID" value="EWY37098.1"/>
    <property type="molecule type" value="Genomic_DNA"/>
</dbReference>
<dbReference type="AlphaFoldDB" id="W9H031"/>
<keyword evidence="2" id="KW-0328">Glycosyltransferase</keyword>
<gene>
    <name evidence="4" type="ORF">N825_21875</name>
</gene>
<evidence type="ECO:0000256" key="2">
    <source>
        <dbReference type="ARBA" id="ARBA00022676"/>
    </source>
</evidence>
<dbReference type="GO" id="GO:0016757">
    <property type="term" value="F:glycosyltransferase activity"/>
    <property type="evidence" value="ECO:0007669"/>
    <property type="project" value="UniProtKB-KW"/>
</dbReference>
<accession>W9H031</accession>
<dbReference type="PANTHER" id="PTHR43179:SF12">
    <property type="entry name" value="GALACTOFURANOSYLTRANSFERASE GLFT2"/>
    <property type="match status" value="1"/>
</dbReference>
<organism evidence="4 5">
    <name type="scientific">Skermanella stibiiresistens SB22</name>
    <dbReference type="NCBI Taxonomy" id="1385369"/>
    <lineage>
        <taxon>Bacteria</taxon>
        <taxon>Pseudomonadati</taxon>
        <taxon>Pseudomonadota</taxon>
        <taxon>Alphaproteobacteria</taxon>
        <taxon>Rhodospirillales</taxon>
        <taxon>Azospirillaceae</taxon>
        <taxon>Skermanella</taxon>
    </lineage>
</organism>
<dbReference type="InterPro" id="IPR029044">
    <property type="entry name" value="Nucleotide-diphossugar_trans"/>
</dbReference>
<dbReference type="RefSeq" id="WP_063833947.1">
    <property type="nucleotide sequence ID" value="NZ_AVFL01000031.1"/>
</dbReference>
<dbReference type="STRING" id="1385369.N825_21875"/>
<comment type="caution">
    <text evidence="4">The sequence shown here is derived from an EMBL/GenBank/DDBJ whole genome shotgun (WGS) entry which is preliminary data.</text>
</comment>
<dbReference type="Gene3D" id="3.90.550.10">
    <property type="entry name" value="Spore Coat Polysaccharide Biosynthesis Protein SpsA, Chain A"/>
    <property type="match status" value="1"/>
</dbReference>
<evidence type="ECO:0008006" key="6">
    <source>
        <dbReference type="Google" id="ProtNLM"/>
    </source>
</evidence>
<keyword evidence="3" id="KW-0808">Transferase</keyword>
<dbReference type="PANTHER" id="PTHR43179">
    <property type="entry name" value="RHAMNOSYLTRANSFERASE WBBL"/>
    <property type="match status" value="1"/>
</dbReference>
<dbReference type="Proteomes" id="UP000019486">
    <property type="component" value="Unassembled WGS sequence"/>
</dbReference>
<sequence length="310" mass="33879">MPDPVELCPAVTPPASGPLTVVVAIATKGRPETVGQTIAQLEHQTRRPDLVIVCAPEERDIVGLRCRFPEVKVLLGGRGLAHQRNEMLRAVDSFDIAIFLDDDFLAGRGYVEATERAFLKDPGVVMVTGTVVKDGILGPGFSHSTALAYLDEAEESATPEADEWTEVYNGYGCNMSVHLLAARAAGALFDEGLPLYAWLEDVDFSRQMARHGRIIRISSAFGVHRGVKGGRQSGVKLGYSQIANPIYLARKGTCSWRKACFLMSRNMMANAARSFRPEPYVDRIGRVIGNLRALLDLITGRLRPSRISSL</sequence>
<reference evidence="4 5" key="1">
    <citation type="submission" date="2013-08" db="EMBL/GenBank/DDBJ databases">
        <title>The genome sequence of Skermanella stibiiresistens.</title>
        <authorList>
            <person name="Zhu W."/>
            <person name="Wang G."/>
        </authorList>
    </citation>
    <scope>NUCLEOTIDE SEQUENCE [LARGE SCALE GENOMIC DNA]</scope>
    <source>
        <strain evidence="4 5">SB22</strain>
    </source>
</reference>
<comment type="similarity">
    <text evidence="1">Belongs to the glycosyltransferase 2 family.</text>
</comment>
<dbReference type="CDD" id="cd00761">
    <property type="entry name" value="Glyco_tranf_GTA_type"/>
    <property type="match status" value="1"/>
</dbReference>
<dbReference type="SUPFAM" id="SSF53448">
    <property type="entry name" value="Nucleotide-diphospho-sugar transferases"/>
    <property type="match status" value="1"/>
</dbReference>